<dbReference type="AlphaFoldDB" id="A0AAV0T182"/>
<dbReference type="PANTHER" id="PTHR23236">
    <property type="entry name" value="EUKARYOTIC TRANSLATION INITIATION FACTOR 4B/4H"/>
    <property type="match status" value="1"/>
</dbReference>
<comment type="caution">
    <text evidence="5">The sequence shown here is derived from an EMBL/GenBank/DDBJ whole genome shotgun (WGS) entry which is preliminary data.</text>
</comment>
<dbReference type="EMBL" id="CANTFM010000126">
    <property type="protein sequence ID" value="CAI5712669.1"/>
    <property type="molecule type" value="Genomic_DNA"/>
</dbReference>
<dbReference type="Gene3D" id="3.30.70.330">
    <property type="match status" value="1"/>
</dbReference>
<name>A0AAV0T182_9STRA</name>
<feature type="region of interest" description="Disordered" evidence="3">
    <location>
        <begin position="1"/>
        <end position="108"/>
    </location>
</feature>
<protein>
    <recommendedName>
        <fullName evidence="4">RRM domain-containing protein</fullName>
    </recommendedName>
</protein>
<dbReference type="PROSITE" id="PS50102">
    <property type="entry name" value="RRM"/>
    <property type="match status" value="1"/>
</dbReference>
<keyword evidence="6" id="KW-1185">Reference proteome</keyword>
<dbReference type="InterPro" id="IPR012677">
    <property type="entry name" value="Nucleotide-bd_a/b_plait_sf"/>
</dbReference>
<gene>
    <name evidence="5" type="ORF">PDE001_LOCUS832</name>
</gene>
<evidence type="ECO:0000313" key="6">
    <source>
        <dbReference type="Proteomes" id="UP001162029"/>
    </source>
</evidence>
<accession>A0AAV0T182</accession>
<proteinExistence type="predicted"/>
<reference evidence="5" key="1">
    <citation type="submission" date="2022-12" db="EMBL/GenBank/DDBJ databases">
        <authorList>
            <person name="Webb A."/>
        </authorList>
    </citation>
    <scope>NUCLEOTIDE SEQUENCE</scope>
    <source>
        <strain evidence="5">Pd1</strain>
    </source>
</reference>
<feature type="region of interest" description="Disordered" evidence="3">
    <location>
        <begin position="184"/>
        <end position="376"/>
    </location>
</feature>
<dbReference type="SUPFAM" id="SSF54928">
    <property type="entry name" value="RNA-binding domain, RBD"/>
    <property type="match status" value="1"/>
</dbReference>
<keyword evidence="1 2" id="KW-0694">RNA-binding</keyword>
<feature type="domain" description="RRM" evidence="4">
    <location>
        <begin position="111"/>
        <end position="186"/>
    </location>
</feature>
<dbReference type="Proteomes" id="UP001162029">
    <property type="component" value="Unassembled WGS sequence"/>
</dbReference>
<evidence type="ECO:0000313" key="5">
    <source>
        <dbReference type="EMBL" id="CAI5712669.1"/>
    </source>
</evidence>
<feature type="compositionally biased region" description="Basic and acidic residues" evidence="3">
    <location>
        <begin position="48"/>
        <end position="85"/>
    </location>
</feature>
<dbReference type="InterPro" id="IPR035979">
    <property type="entry name" value="RBD_domain_sf"/>
</dbReference>
<organism evidence="5 6">
    <name type="scientific">Peronospora destructor</name>
    <dbReference type="NCBI Taxonomy" id="86335"/>
    <lineage>
        <taxon>Eukaryota</taxon>
        <taxon>Sar</taxon>
        <taxon>Stramenopiles</taxon>
        <taxon>Oomycota</taxon>
        <taxon>Peronosporomycetes</taxon>
        <taxon>Peronosporales</taxon>
        <taxon>Peronosporaceae</taxon>
        <taxon>Peronospora</taxon>
    </lineage>
</organism>
<dbReference type="GO" id="GO:0003723">
    <property type="term" value="F:RNA binding"/>
    <property type="evidence" value="ECO:0007669"/>
    <property type="project" value="UniProtKB-UniRule"/>
</dbReference>
<evidence type="ECO:0000256" key="2">
    <source>
        <dbReference type="PROSITE-ProRule" id="PRU00176"/>
    </source>
</evidence>
<dbReference type="Pfam" id="PF00076">
    <property type="entry name" value="RRM_1"/>
    <property type="match status" value="1"/>
</dbReference>
<evidence type="ECO:0000256" key="1">
    <source>
        <dbReference type="ARBA" id="ARBA00022884"/>
    </source>
</evidence>
<feature type="compositionally biased region" description="Basic and acidic residues" evidence="3">
    <location>
        <begin position="93"/>
        <end position="102"/>
    </location>
</feature>
<dbReference type="InterPro" id="IPR000504">
    <property type="entry name" value="RRM_dom"/>
</dbReference>
<feature type="compositionally biased region" description="Basic and acidic residues" evidence="3">
    <location>
        <begin position="184"/>
        <end position="223"/>
    </location>
</feature>
<evidence type="ECO:0000256" key="3">
    <source>
        <dbReference type="SAM" id="MobiDB-lite"/>
    </source>
</evidence>
<dbReference type="PANTHER" id="PTHR23236:SF11">
    <property type="entry name" value="EUKARYOTIC TRANSLATION INITIATION FACTOR 4H"/>
    <property type="match status" value="1"/>
</dbReference>
<sequence>MAQNLGFARGGTSSWADDDEADLPPLPVAHKIASRETPQSIEEEEIQPQERQHDEPCRSFYHEDKRDDRRGSYGDRRGGHEDRRGSHEKRRGSREPREERLKNPVPDVGPWKLFVGNLSYRLTEDDLADFIGPDGIRDIRFPRDYENRPKGFAYVELGDKEKLLQALELDRRNLDGRPVKMDVALTRERDRKPRDNGRFEKRNDRRSNDRPRENNDAHGERPRLSLLPRTASPEKKDLNAHMPSIFGEARPRDESAYLERKKASEVERKAKTNEAKAKTNEAKATANEAKAKAKEAREAKTKAKANSTADAVSTRKSSRDDTSRGGRGRGRGGRRSVDGGGGHGAPTKEDASTRKSGPRPKRMEPLKTKILAPAPAKIANVFELLNDSDSDSD</sequence>
<feature type="compositionally biased region" description="Basic and acidic residues" evidence="3">
    <location>
        <begin position="289"/>
        <end position="301"/>
    </location>
</feature>
<feature type="compositionally biased region" description="Basic and acidic residues" evidence="3">
    <location>
        <begin position="249"/>
        <end position="281"/>
    </location>
</feature>
<evidence type="ECO:0000259" key="4">
    <source>
        <dbReference type="PROSITE" id="PS50102"/>
    </source>
</evidence>
<dbReference type="SMART" id="SM00360">
    <property type="entry name" value="RRM"/>
    <property type="match status" value="1"/>
</dbReference>